<gene>
    <name evidence="4" type="ORF">AUK42_02020</name>
</gene>
<evidence type="ECO:0000313" key="5">
    <source>
        <dbReference type="Proteomes" id="UP000182763"/>
    </source>
</evidence>
<protein>
    <recommendedName>
        <fullName evidence="3">Fumarylacetoacetase-like C-terminal domain-containing protein</fullName>
    </recommendedName>
</protein>
<comment type="similarity">
    <text evidence="1">Belongs to the FAH family.</text>
</comment>
<dbReference type="InterPro" id="IPR036663">
    <property type="entry name" value="Fumarylacetoacetase_C_sf"/>
</dbReference>
<dbReference type="FunFam" id="3.90.850.10:FF:000002">
    <property type="entry name" value="2-hydroxyhepta-2,4-diene-1,7-dioate isomerase"/>
    <property type="match status" value="1"/>
</dbReference>
<dbReference type="GO" id="GO:0016853">
    <property type="term" value="F:isomerase activity"/>
    <property type="evidence" value="ECO:0007669"/>
    <property type="project" value="UniProtKB-ARBA"/>
</dbReference>
<proteinExistence type="inferred from homology"/>
<evidence type="ECO:0000256" key="1">
    <source>
        <dbReference type="ARBA" id="ARBA00010211"/>
    </source>
</evidence>
<dbReference type="Gene3D" id="3.90.850.10">
    <property type="entry name" value="Fumarylacetoacetase-like, C-terminal domain"/>
    <property type="match status" value="1"/>
</dbReference>
<dbReference type="PANTHER" id="PTHR42796">
    <property type="entry name" value="FUMARYLACETOACETATE HYDROLASE DOMAIN-CONTAINING PROTEIN 2A-RELATED"/>
    <property type="match status" value="1"/>
</dbReference>
<evidence type="ECO:0000259" key="3">
    <source>
        <dbReference type="Pfam" id="PF01557"/>
    </source>
</evidence>
<dbReference type="PANTHER" id="PTHR42796:SF4">
    <property type="entry name" value="FUMARYLACETOACETATE HYDROLASE DOMAIN-CONTAINING PROTEIN 2A"/>
    <property type="match status" value="1"/>
</dbReference>
<comment type="caution">
    <text evidence="4">The sequence shown here is derived from an EMBL/GenBank/DDBJ whole genome shotgun (WGS) entry which is preliminary data.</text>
</comment>
<dbReference type="SUPFAM" id="SSF56529">
    <property type="entry name" value="FAH"/>
    <property type="match status" value="1"/>
</dbReference>
<name>A0A1J5GJT6_9BACT</name>
<dbReference type="InterPro" id="IPR011234">
    <property type="entry name" value="Fumarylacetoacetase-like_C"/>
</dbReference>
<sequence length="253" mass="28782">MKFIRFLINGKEKNGIVIEEDRMVREIKGDFLDKYEILENQYSLLEIKYLPPCLPSKIIALGLNYFDHAEELKLKIPEEPLIFLKPSSAVIGHKENIIYPKMTERLDYEAELGVIIKNKVKNIKPKEVYENVLGYTCFNDVTARDLQKKDGQWTRSKSFDTFAPLGPYLVTDLEPNNLEIKLRQNGKVKQHSSTSKMIFKIEEIVSFISQIMTLNPGDLIVTGTPSGVGELQVGDVVEVEIEGIGTLTNYISL</sequence>
<dbReference type="AlphaFoldDB" id="A0A1J5GJT6"/>
<dbReference type="Pfam" id="PF01557">
    <property type="entry name" value="FAA_hydrolase"/>
    <property type="match status" value="1"/>
</dbReference>
<keyword evidence="2" id="KW-0479">Metal-binding</keyword>
<dbReference type="STRING" id="1805029.AUK42_02020"/>
<evidence type="ECO:0000313" key="4">
    <source>
        <dbReference type="EMBL" id="OIP72539.1"/>
    </source>
</evidence>
<dbReference type="InterPro" id="IPR051121">
    <property type="entry name" value="FAH"/>
</dbReference>
<dbReference type="GO" id="GO:0046872">
    <property type="term" value="F:metal ion binding"/>
    <property type="evidence" value="ECO:0007669"/>
    <property type="project" value="UniProtKB-KW"/>
</dbReference>
<dbReference type="Proteomes" id="UP000182763">
    <property type="component" value="Unassembled WGS sequence"/>
</dbReference>
<dbReference type="GO" id="GO:0019752">
    <property type="term" value="P:carboxylic acid metabolic process"/>
    <property type="evidence" value="ECO:0007669"/>
    <property type="project" value="UniProtKB-ARBA"/>
</dbReference>
<dbReference type="EMBL" id="MNYY01000043">
    <property type="protein sequence ID" value="OIP72539.1"/>
    <property type="molecule type" value="Genomic_DNA"/>
</dbReference>
<accession>A0A1J5GJT6</accession>
<evidence type="ECO:0000256" key="2">
    <source>
        <dbReference type="ARBA" id="ARBA00022723"/>
    </source>
</evidence>
<feature type="domain" description="Fumarylacetoacetase-like C-terminal" evidence="3">
    <location>
        <begin position="57"/>
        <end position="251"/>
    </location>
</feature>
<reference evidence="4 5" key="1">
    <citation type="journal article" date="2016" name="Environ. Microbiol.">
        <title>Genomic resolution of a cold subsurface aquifer community provides metabolic insights for novel microbes adapted to high CO concentrations.</title>
        <authorList>
            <person name="Probst A.J."/>
            <person name="Castelle C.J."/>
            <person name="Singh A."/>
            <person name="Brown C.T."/>
            <person name="Anantharaman K."/>
            <person name="Sharon I."/>
            <person name="Hug L.A."/>
            <person name="Burstein D."/>
            <person name="Emerson J.B."/>
            <person name="Thomas B.C."/>
            <person name="Banfield J.F."/>
        </authorList>
    </citation>
    <scope>NUCLEOTIDE SEQUENCE [LARGE SCALE GENOMIC DNA]</scope>
    <source>
        <strain evidence="4">CG2_30_33_13</strain>
    </source>
</reference>
<organism evidence="4 5">
    <name type="scientific">Candidatus Infernicultor aquiphilus</name>
    <dbReference type="NCBI Taxonomy" id="1805029"/>
    <lineage>
        <taxon>Bacteria</taxon>
        <taxon>Pseudomonadati</taxon>
        <taxon>Atribacterota</taxon>
        <taxon>Candidatus Phoenicimicrobiia</taxon>
        <taxon>Candidatus Pheonicimicrobiales</taxon>
        <taxon>Candidatus Phoenicimicrobiaceae</taxon>
        <taxon>Candidatus Infernicultor</taxon>
    </lineage>
</organism>